<proteinExistence type="predicted"/>
<dbReference type="InterPro" id="IPR008972">
    <property type="entry name" value="Cupredoxin"/>
</dbReference>
<dbReference type="FunFam" id="2.60.40.420:FF:000003">
    <property type="entry name" value="Blue copper"/>
    <property type="match status" value="1"/>
</dbReference>
<evidence type="ECO:0000256" key="1">
    <source>
        <dbReference type="ARBA" id="ARBA00022723"/>
    </source>
</evidence>
<name>A0A8S0RGJ0_OLEEU</name>
<feature type="region of interest" description="Disordered" evidence="3">
    <location>
        <begin position="125"/>
        <end position="153"/>
    </location>
</feature>
<evidence type="ECO:0000256" key="2">
    <source>
        <dbReference type="ARBA" id="ARBA00023180"/>
    </source>
</evidence>
<dbReference type="Pfam" id="PF02298">
    <property type="entry name" value="Cu_bind_like"/>
    <property type="match status" value="1"/>
</dbReference>
<dbReference type="Gene3D" id="2.60.40.420">
    <property type="entry name" value="Cupredoxins - blue copper proteins"/>
    <property type="match status" value="1"/>
</dbReference>
<dbReference type="Gramene" id="OE9A107981T1">
    <property type="protein sequence ID" value="OE9A107981C1"/>
    <property type="gene ID" value="OE9A107981"/>
</dbReference>
<dbReference type="InterPro" id="IPR039391">
    <property type="entry name" value="Phytocyanin-like"/>
</dbReference>
<keyword evidence="4" id="KW-0472">Membrane</keyword>
<gene>
    <name evidence="7" type="ORF">OLEA9_A107981</name>
</gene>
<sequence length="182" mass="19783">MAMNKLLIISALVLIVCSLTCGATLYMVGDTSGWDISTNLETWVKDKRFLVGDDLLFQYSSTHSVSEVTKENYKGCNTTNVLQSSSNGNTSFVLSSPGDRYFICGNRLHCYGGMKLHVTVENDKGTGSPIEAPKAQPSKTLPPSSSKSNNPDVPSSAFSNHVGIDYMLISFFGFLFILFGVE</sequence>
<evidence type="ECO:0000313" key="7">
    <source>
        <dbReference type="EMBL" id="CAA2978464.1"/>
    </source>
</evidence>
<dbReference type="PROSITE" id="PS51485">
    <property type="entry name" value="PHYTOCYANIN"/>
    <property type="match status" value="1"/>
</dbReference>
<evidence type="ECO:0000256" key="4">
    <source>
        <dbReference type="SAM" id="Phobius"/>
    </source>
</evidence>
<dbReference type="Proteomes" id="UP000594638">
    <property type="component" value="Unassembled WGS sequence"/>
</dbReference>
<evidence type="ECO:0000313" key="8">
    <source>
        <dbReference type="Proteomes" id="UP000594638"/>
    </source>
</evidence>
<evidence type="ECO:0000259" key="6">
    <source>
        <dbReference type="PROSITE" id="PS51485"/>
    </source>
</evidence>
<dbReference type="EMBL" id="CACTIH010003619">
    <property type="protein sequence ID" value="CAA2978464.1"/>
    <property type="molecule type" value="Genomic_DNA"/>
</dbReference>
<keyword evidence="1" id="KW-0479">Metal-binding</keyword>
<dbReference type="AlphaFoldDB" id="A0A8S0RGJ0"/>
<dbReference type="GO" id="GO:0009055">
    <property type="term" value="F:electron transfer activity"/>
    <property type="evidence" value="ECO:0007669"/>
    <property type="project" value="InterPro"/>
</dbReference>
<keyword evidence="8" id="KW-1185">Reference proteome</keyword>
<dbReference type="InterPro" id="IPR003245">
    <property type="entry name" value="Phytocyanin_dom"/>
</dbReference>
<feature type="compositionally biased region" description="Low complexity" evidence="3">
    <location>
        <begin position="137"/>
        <end position="153"/>
    </location>
</feature>
<dbReference type="SUPFAM" id="SSF49503">
    <property type="entry name" value="Cupredoxins"/>
    <property type="match status" value="1"/>
</dbReference>
<protein>
    <submittedName>
        <fullName evidence="7">Blue copper</fullName>
    </submittedName>
</protein>
<feature type="chain" id="PRO_5035863350" evidence="5">
    <location>
        <begin position="23"/>
        <end position="182"/>
    </location>
</feature>
<keyword evidence="4" id="KW-0812">Transmembrane</keyword>
<evidence type="ECO:0000256" key="3">
    <source>
        <dbReference type="SAM" id="MobiDB-lite"/>
    </source>
</evidence>
<feature type="signal peptide" evidence="5">
    <location>
        <begin position="1"/>
        <end position="22"/>
    </location>
</feature>
<dbReference type="CDD" id="cd04216">
    <property type="entry name" value="Phytocyanin"/>
    <property type="match status" value="1"/>
</dbReference>
<comment type="caution">
    <text evidence="7">The sequence shown here is derived from an EMBL/GenBank/DDBJ whole genome shotgun (WGS) entry which is preliminary data.</text>
</comment>
<dbReference type="OrthoDB" id="581242at2759"/>
<dbReference type="PANTHER" id="PTHR33021:SF70">
    <property type="entry name" value="PHYTOCYANIN DOMAIN-CONTAINING PROTEIN"/>
    <property type="match status" value="1"/>
</dbReference>
<dbReference type="GO" id="GO:0005886">
    <property type="term" value="C:plasma membrane"/>
    <property type="evidence" value="ECO:0007669"/>
    <property type="project" value="TreeGrafter"/>
</dbReference>
<keyword evidence="5" id="KW-0732">Signal</keyword>
<reference evidence="7 8" key="1">
    <citation type="submission" date="2019-12" db="EMBL/GenBank/DDBJ databases">
        <authorList>
            <person name="Alioto T."/>
            <person name="Alioto T."/>
            <person name="Gomez Garrido J."/>
        </authorList>
    </citation>
    <scope>NUCLEOTIDE SEQUENCE [LARGE SCALE GENOMIC DNA]</scope>
</reference>
<keyword evidence="2" id="KW-0325">Glycoprotein</keyword>
<feature type="domain" description="Phytocyanin" evidence="6">
    <location>
        <begin position="24"/>
        <end position="122"/>
    </location>
</feature>
<evidence type="ECO:0000256" key="5">
    <source>
        <dbReference type="SAM" id="SignalP"/>
    </source>
</evidence>
<accession>A0A8S0RGJ0</accession>
<dbReference type="PANTHER" id="PTHR33021">
    <property type="entry name" value="BLUE COPPER PROTEIN"/>
    <property type="match status" value="1"/>
</dbReference>
<feature type="transmembrane region" description="Helical" evidence="4">
    <location>
        <begin position="163"/>
        <end position="181"/>
    </location>
</feature>
<keyword evidence="4" id="KW-1133">Transmembrane helix</keyword>
<organism evidence="7 8">
    <name type="scientific">Olea europaea subsp. europaea</name>
    <dbReference type="NCBI Taxonomy" id="158383"/>
    <lineage>
        <taxon>Eukaryota</taxon>
        <taxon>Viridiplantae</taxon>
        <taxon>Streptophyta</taxon>
        <taxon>Embryophyta</taxon>
        <taxon>Tracheophyta</taxon>
        <taxon>Spermatophyta</taxon>
        <taxon>Magnoliopsida</taxon>
        <taxon>eudicotyledons</taxon>
        <taxon>Gunneridae</taxon>
        <taxon>Pentapetalae</taxon>
        <taxon>asterids</taxon>
        <taxon>lamiids</taxon>
        <taxon>Lamiales</taxon>
        <taxon>Oleaceae</taxon>
        <taxon>Oleeae</taxon>
        <taxon>Olea</taxon>
    </lineage>
</organism>
<dbReference type="GO" id="GO:0046872">
    <property type="term" value="F:metal ion binding"/>
    <property type="evidence" value="ECO:0007669"/>
    <property type="project" value="UniProtKB-KW"/>
</dbReference>